<reference evidence="1" key="1">
    <citation type="submission" date="2013-08" db="EMBL/GenBank/DDBJ databases">
        <authorList>
            <person name="Mendez C."/>
            <person name="Richter M."/>
            <person name="Ferrer M."/>
            <person name="Sanchez J."/>
        </authorList>
    </citation>
    <scope>NUCLEOTIDE SEQUENCE</scope>
</reference>
<feature type="non-terminal residue" evidence="1">
    <location>
        <position position="97"/>
    </location>
</feature>
<proteinExistence type="predicted"/>
<gene>
    <name evidence="1" type="ORF">B1A_17558</name>
</gene>
<dbReference type="EMBL" id="AUZX01012918">
    <property type="protein sequence ID" value="EQD37451.1"/>
    <property type="molecule type" value="Genomic_DNA"/>
</dbReference>
<evidence type="ECO:0000313" key="1">
    <source>
        <dbReference type="EMBL" id="EQD37451.1"/>
    </source>
</evidence>
<sequence length="97" mass="11694">MFPQKYPVVETKDIPKDVSEGDSCTERPSRLNLILLLLILWLVTRPYEGILWDSEYYTVQALHFLWPDRYANDLYFAFGSQDQFFHFFKNLWSCHRL</sequence>
<reference evidence="1" key="2">
    <citation type="journal article" date="2014" name="ISME J.">
        <title>Microbial stratification in low pH oxic and suboxic macroscopic growths along an acid mine drainage.</title>
        <authorList>
            <person name="Mendez-Garcia C."/>
            <person name="Mesa V."/>
            <person name="Sprenger R.R."/>
            <person name="Richter M."/>
            <person name="Diez M.S."/>
            <person name="Solano J."/>
            <person name="Bargiela R."/>
            <person name="Golyshina O.V."/>
            <person name="Manteca A."/>
            <person name="Ramos J.L."/>
            <person name="Gallego J.R."/>
            <person name="Llorente I."/>
            <person name="Martins Dos Santos V.A."/>
            <person name="Jensen O.N."/>
            <person name="Pelaez A.I."/>
            <person name="Sanchez J."/>
            <person name="Ferrer M."/>
        </authorList>
    </citation>
    <scope>NUCLEOTIDE SEQUENCE</scope>
</reference>
<name>T0YPG9_9ZZZZ</name>
<dbReference type="AlphaFoldDB" id="T0YPG9"/>
<organism evidence="1">
    <name type="scientific">mine drainage metagenome</name>
    <dbReference type="NCBI Taxonomy" id="410659"/>
    <lineage>
        <taxon>unclassified sequences</taxon>
        <taxon>metagenomes</taxon>
        <taxon>ecological metagenomes</taxon>
    </lineage>
</organism>
<comment type="caution">
    <text evidence="1">The sequence shown here is derived from an EMBL/GenBank/DDBJ whole genome shotgun (WGS) entry which is preliminary data.</text>
</comment>
<accession>T0YPG9</accession>
<protein>
    <submittedName>
        <fullName evidence="1">Uncharacterized protein</fullName>
    </submittedName>
</protein>